<comment type="catalytic activity">
    <reaction evidence="12">
        <text>L-proline(in) + Na(+)(in) = L-proline(out) + Na(+)(out)</text>
        <dbReference type="Rhea" id="RHEA:28967"/>
        <dbReference type="ChEBI" id="CHEBI:29101"/>
        <dbReference type="ChEBI" id="CHEBI:60039"/>
    </reaction>
</comment>
<evidence type="ECO:0000256" key="13">
    <source>
        <dbReference type="SAM" id="Phobius"/>
    </source>
</evidence>
<dbReference type="Proteomes" id="UP000241762">
    <property type="component" value="Chromosome"/>
</dbReference>
<keyword evidence="9" id="KW-0406">Ion transport</keyword>
<keyword evidence="11" id="KW-0739">Sodium transport</keyword>
<dbReference type="GO" id="GO:0006814">
    <property type="term" value="P:sodium ion transport"/>
    <property type="evidence" value="ECO:0007669"/>
    <property type="project" value="UniProtKB-KW"/>
</dbReference>
<dbReference type="PANTHER" id="PTHR48086">
    <property type="entry name" value="SODIUM/PROLINE SYMPORTER-RELATED"/>
    <property type="match status" value="1"/>
</dbReference>
<feature type="transmembrane region" description="Helical" evidence="13">
    <location>
        <begin position="39"/>
        <end position="58"/>
    </location>
</feature>
<evidence type="ECO:0000256" key="11">
    <source>
        <dbReference type="ARBA" id="ARBA00023201"/>
    </source>
</evidence>
<accession>A0A2P1P7X8</accession>
<evidence type="ECO:0000256" key="12">
    <source>
        <dbReference type="ARBA" id="ARBA00033708"/>
    </source>
</evidence>
<dbReference type="InterPro" id="IPR001734">
    <property type="entry name" value="Na/solute_symporter"/>
</dbReference>
<dbReference type="EMBL" id="CP027845">
    <property type="protein sequence ID" value="AVP87345.1"/>
    <property type="molecule type" value="Genomic_DNA"/>
</dbReference>
<protein>
    <submittedName>
        <fullName evidence="14">Uncharacterized protein</fullName>
    </submittedName>
</protein>
<evidence type="ECO:0000256" key="8">
    <source>
        <dbReference type="ARBA" id="ARBA00023053"/>
    </source>
</evidence>
<feature type="transmembrane region" description="Helical" evidence="13">
    <location>
        <begin position="141"/>
        <end position="157"/>
    </location>
</feature>
<comment type="similarity">
    <text evidence="2">Belongs to the sodium:solute symporter (SSF) (TC 2.A.21) family.</text>
</comment>
<gene>
    <name evidence="14" type="ORF">phytr_3940</name>
</gene>
<dbReference type="Gene3D" id="1.20.1730.10">
    <property type="entry name" value="Sodium/glucose cotransporter"/>
    <property type="match status" value="2"/>
</dbReference>
<reference evidence="14 15" key="1">
    <citation type="submission" date="2018-03" db="EMBL/GenBank/DDBJ databases">
        <title>A gene transfer event suggests a long-term partnership between eustigmatophyte algae and a novel lineage of endosymbiotic bacteria.</title>
        <authorList>
            <person name="Yurchenko T."/>
            <person name="Sevcikova T."/>
            <person name="Pribyl P."/>
            <person name="El Karkouri K."/>
            <person name="Klimes V."/>
            <person name="Amaral R."/>
            <person name="Zbrankova V."/>
            <person name="Kim E."/>
            <person name="Raoult D."/>
            <person name="Santos L.M.A."/>
            <person name="Elias M."/>
        </authorList>
    </citation>
    <scope>NUCLEOTIDE SEQUENCE [LARGE SCALE GENOMIC DNA]</scope>
    <source>
        <strain evidence="14">CCALA 838</strain>
    </source>
</reference>
<comment type="subcellular location">
    <subcellularLocation>
        <location evidence="1">Cell membrane</location>
        <topology evidence="1">Multi-pass membrane protein</topology>
    </subcellularLocation>
</comment>
<dbReference type="RefSeq" id="WP_106874211.1">
    <property type="nucleotide sequence ID" value="NZ_CP027845.1"/>
</dbReference>
<evidence type="ECO:0000256" key="4">
    <source>
        <dbReference type="ARBA" id="ARBA00022475"/>
    </source>
</evidence>
<evidence type="ECO:0000256" key="10">
    <source>
        <dbReference type="ARBA" id="ARBA00023136"/>
    </source>
</evidence>
<keyword evidence="8" id="KW-0915">Sodium</keyword>
<keyword evidence="7 13" id="KW-1133">Transmembrane helix</keyword>
<keyword evidence="15" id="KW-1185">Reference proteome</keyword>
<evidence type="ECO:0000256" key="7">
    <source>
        <dbReference type="ARBA" id="ARBA00022989"/>
    </source>
</evidence>
<dbReference type="InterPro" id="IPR050277">
    <property type="entry name" value="Sodium:Solute_Symporter"/>
</dbReference>
<feature type="transmembrane region" description="Helical" evidence="13">
    <location>
        <begin position="6"/>
        <end position="27"/>
    </location>
</feature>
<dbReference type="OrthoDB" id="5464450at2"/>
<keyword evidence="5 13" id="KW-0812">Transmembrane</keyword>
<proteinExistence type="inferred from homology"/>
<name>A0A2P1P7X8_9RICK</name>
<evidence type="ECO:0000313" key="15">
    <source>
        <dbReference type="Proteomes" id="UP000241762"/>
    </source>
</evidence>
<dbReference type="GO" id="GO:0015293">
    <property type="term" value="F:symporter activity"/>
    <property type="evidence" value="ECO:0007669"/>
    <property type="project" value="UniProtKB-KW"/>
</dbReference>
<dbReference type="KEGG" id="ptc:phytr_3940"/>
<feature type="transmembrane region" description="Helical" evidence="13">
    <location>
        <begin position="211"/>
        <end position="229"/>
    </location>
</feature>
<evidence type="ECO:0000256" key="3">
    <source>
        <dbReference type="ARBA" id="ARBA00022448"/>
    </source>
</evidence>
<evidence type="ECO:0000256" key="1">
    <source>
        <dbReference type="ARBA" id="ARBA00004651"/>
    </source>
</evidence>
<keyword evidence="6" id="KW-0769">Symport</keyword>
<evidence type="ECO:0000313" key="14">
    <source>
        <dbReference type="EMBL" id="AVP87345.1"/>
    </source>
</evidence>
<evidence type="ECO:0000256" key="6">
    <source>
        <dbReference type="ARBA" id="ARBA00022847"/>
    </source>
</evidence>
<dbReference type="PANTHER" id="PTHR48086:SF3">
    <property type="entry name" value="SODIUM_PROLINE SYMPORTER"/>
    <property type="match status" value="1"/>
</dbReference>
<evidence type="ECO:0000256" key="5">
    <source>
        <dbReference type="ARBA" id="ARBA00022692"/>
    </source>
</evidence>
<evidence type="ECO:0000256" key="2">
    <source>
        <dbReference type="ARBA" id="ARBA00006434"/>
    </source>
</evidence>
<feature type="transmembrane region" description="Helical" evidence="13">
    <location>
        <begin position="70"/>
        <end position="90"/>
    </location>
</feature>
<keyword evidence="10 13" id="KW-0472">Membrane</keyword>
<sequence>MDLDLFIFSSFLALSLVLGFMSSTKVTNISEYAIGNRDFSTATLVATMVATWVGAGFFSNTLSETYRQGVYYLIPASVSSLVLILIGYIFGPRMGEFLGKLTIAQSMGEIFGPRVKGITIIFSLQVSSTILELIFGTSGEYATIFSAIIVLIYSALIDHYSFVTGFRGIISVGIMAMIMSTADSVINSMSVIIAHDVCKPLGFKWAQNELWVARITAIFSSIAAVIFAIKVDSIFKLVLC</sequence>
<keyword evidence="4" id="KW-1003">Cell membrane</keyword>
<organism evidence="14 15">
    <name type="scientific">Candidatus Phycorickettsia trachydisci</name>
    <dbReference type="NCBI Taxonomy" id="2115978"/>
    <lineage>
        <taxon>Bacteria</taxon>
        <taxon>Pseudomonadati</taxon>
        <taxon>Pseudomonadota</taxon>
        <taxon>Alphaproteobacteria</taxon>
        <taxon>Rickettsiales</taxon>
        <taxon>Rickettsiaceae</taxon>
        <taxon>Candidatus Phycorickettsia</taxon>
    </lineage>
</organism>
<dbReference type="InterPro" id="IPR038377">
    <property type="entry name" value="Na/Glc_symporter_sf"/>
</dbReference>
<feature type="transmembrane region" description="Helical" evidence="13">
    <location>
        <begin position="169"/>
        <end position="191"/>
    </location>
</feature>
<dbReference type="GO" id="GO:0005886">
    <property type="term" value="C:plasma membrane"/>
    <property type="evidence" value="ECO:0007669"/>
    <property type="project" value="UniProtKB-SubCell"/>
</dbReference>
<keyword evidence="3" id="KW-0813">Transport</keyword>
<dbReference type="PROSITE" id="PS50283">
    <property type="entry name" value="NA_SOLUT_SYMP_3"/>
    <property type="match status" value="1"/>
</dbReference>
<evidence type="ECO:0000256" key="9">
    <source>
        <dbReference type="ARBA" id="ARBA00023065"/>
    </source>
</evidence>
<dbReference type="AlphaFoldDB" id="A0A2P1P7X8"/>